<evidence type="ECO:0000313" key="12">
    <source>
        <dbReference type="EMBL" id="CAD7634206.1"/>
    </source>
</evidence>
<evidence type="ECO:0000256" key="5">
    <source>
        <dbReference type="ARBA" id="ARBA00023049"/>
    </source>
</evidence>
<name>A0A7R9L3J5_9ACAR</name>
<evidence type="ECO:0000256" key="9">
    <source>
        <dbReference type="RuleBase" id="RU366005"/>
    </source>
</evidence>
<dbReference type="GO" id="GO:0071586">
    <property type="term" value="P:CAAX-box protein processing"/>
    <property type="evidence" value="ECO:0007669"/>
    <property type="project" value="UniProtKB-UniRule"/>
</dbReference>
<evidence type="ECO:0000256" key="3">
    <source>
        <dbReference type="ARBA" id="ARBA00022801"/>
    </source>
</evidence>
<dbReference type="AlphaFoldDB" id="A0A7R9L3J5"/>
<accession>A0A7R9L3J5</accession>
<evidence type="ECO:0000256" key="6">
    <source>
        <dbReference type="ARBA" id="ARBA00044456"/>
    </source>
</evidence>
<keyword evidence="5 9" id="KW-0482">Metalloprotease</keyword>
<dbReference type="EC" id="3.4.24.84" evidence="9"/>
<dbReference type="InterPro" id="IPR032456">
    <property type="entry name" value="Peptidase_M48_N"/>
</dbReference>
<dbReference type="GO" id="GO:0004222">
    <property type="term" value="F:metalloendopeptidase activity"/>
    <property type="evidence" value="ECO:0007669"/>
    <property type="project" value="UniProtKB-UniRule"/>
</dbReference>
<dbReference type="InterPro" id="IPR027057">
    <property type="entry name" value="CAXX_Prtase_1"/>
</dbReference>
<feature type="transmembrane region" description="Helical" evidence="9">
    <location>
        <begin position="377"/>
        <end position="398"/>
    </location>
</feature>
<feature type="transmembrane region" description="Helical" evidence="9">
    <location>
        <begin position="336"/>
        <end position="357"/>
    </location>
</feature>
<keyword evidence="2 8" id="KW-0479">Metal-binding</keyword>
<feature type="active site" evidence="7">
    <location>
        <position position="327"/>
    </location>
</feature>
<proteinExistence type="inferred from homology"/>
<dbReference type="Proteomes" id="UP000759131">
    <property type="component" value="Unassembled WGS sequence"/>
</dbReference>
<dbReference type="InterPro" id="IPR001915">
    <property type="entry name" value="Peptidase_M48"/>
</dbReference>
<feature type="active site" description="Proton donor" evidence="7">
    <location>
        <position position="410"/>
    </location>
</feature>
<comment type="similarity">
    <text evidence="9">Belongs to the peptidase M48A family.</text>
</comment>
<feature type="binding site" evidence="8">
    <location>
        <position position="330"/>
    </location>
    <ligand>
        <name>Zn(2+)</name>
        <dbReference type="ChEBI" id="CHEBI:29105"/>
        <note>catalytic</note>
    </ligand>
</feature>
<keyword evidence="4 8" id="KW-0862">Zinc</keyword>
<feature type="transmembrane region" description="Helical" evidence="9">
    <location>
        <begin position="171"/>
        <end position="192"/>
    </location>
</feature>
<sequence>MHCLFIEYIGQQLTTYCTENNVFVAVFAYLWLSLSREIYLTTRQLNVYRSAKLVPKELRPDFDLKTFNKCIQYNSLRLRVWIVADVYHHLLTAFVLWFQVIPLLWRISDQLLPPLGFAANNELIQTLVFVTIGSLLSTIADLPISLYRTFVVEQKYGFNKQTIGFYAKDRLMKFVVMQTIVGAVIGAAVYIIQNGGQYFGVYLWLYSFAVTLFLMTIYPDLIAPLFDSFTPLPDGQLKTSIERLAESIDFPLKKIYVIKGSKRSAHSNAYFFGIYKNKQIVLYDTLFRDFHTNKRQKGTKSADTSESSSHQKMGCTDEEIVSIMAHELGHWYLSHALKYLAVAETVLLVYITLYSMLYQNEVLFSAFGFEDKRPVFVGLYLMFRFVFWPLNDLLWFAFMCLSRRFESGADAFEKSMKKGPHMRSSLIRLFMDNLGSPVNDNLYSAWNHSHPTLLQRLKAFKTD</sequence>
<feature type="domain" description="Peptidase M48" evidence="10">
    <location>
        <begin position="232"/>
        <end position="461"/>
    </location>
</feature>
<feature type="binding site" evidence="8">
    <location>
        <position position="406"/>
    </location>
    <ligand>
        <name>Zn(2+)</name>
        <dbReference type="ChEBI" id="CHEBI:29105"/>
        <note>catalytic</note>
    </ligand>
</feature>
<keyword evidence="3 9" id="KW-0378">Hydrolase</keyword>
<dbReference type="EMBL" id="OC868756">
    <property type="protein sequence ID" value="CAD7634206.1"/>
    <property type="molecule type" value="Genomic_DNA"/>
</dbReference>
<keyword evidence="9" id="KW-0472">Membrane</keyword>
<evidence type="ECO:0000259" key="11">
    <source>
        <dbReference type="Pfam" id="PF16491"/>
    </source>
</evidence>
<keyword evidence="9" id="KW-0256">Endoplasmic reticulum</keyword>
<keyword evidence="1 9" id="KW-0645">Protease</keyword>
<dbReference type="Pfam" id="PF01435">
    <property type="entry name" value="Peptidase_M48"/>
    <property type="match status" value="1"/>
</dbReference>
<gene>
    <name evidence="12" type="ORF">OSB1V03_LOCUS14602</name>
</gene>
<dbReference type="OrthoDB" id="360839at2759"/>
<comment type="subcellular location">
    <subcellularLocation>
        <location evidence="9">Endoplasmic reticulum membrane</location>
        <topology evidence="9">Multi-pass membrane protein</topology>
    </subcellularLocation>
</comment>
<evidence type="ECO:0000313" key="13">
    <source>
        <dbReference type="Proteomes" id="UP000759131"/>
    </source>
</evidence>
<dbReference type="PANTHER" id="PTHR10120">
    <property type="entry name" value="CAAX PRENYL PROTEASE 1"/>
    <property type="match status" value="1"/>
</dbReference>
<dbReference type="GO" id="GO:0005789">
    <property type="term" value="C:endoplasmic reticulum membrane"/>
    <property type="evidence" value="ECO:0007669"/>
    <property type="project" value="UniProtKB-SubCell"/>
</dbReference>
<feature type="domain" description="CAAX prenyl protease 1 N-terminal" evidence="11">
    <location>
        <begin position="45"/>
        <end position="227"/>
    </location>
</feature>
<comment type="function">
    <text evidence="9">Proteolytically removes the C-terminal three residues of farnesylated proteins.</text>
</comment>
<keyword evidence="13" id="KW-1185">Reference proteome</keyword>
<dbReference type="GO" id="GO:0046872">
    <property type="term" value="F:metal ion binding"/>
    <property type="evidence" value="ECO:0007669"/>
    <property type="project" value="UniProtKB-UniRule"/>
</dbReference>
<keyword evidence="9" id="KW-1133">Transmembrane helix</keyword>
<evidence type="ECO:0000256" key="1">
    <source>
        <dbReference type="ARBA" id="ARBA00022670"/>
    </source>
</evidence>
<feature type="transmembrane region" description="Helical" evidence="9">
    <location>
        <begin position="198"/>
        <end position="218"/>
    </location>
</feature>
<dbReference type="Gene3D" id="3.30.2010.10">
    <property type="entry name" value="Metalloproteases ('zincins'), catalytic domain"/>
    <property type="match status" value="1"/>
</dbReference>
<reference evidence="12" key="1">
    <citation type="submission" date="2020-11" db="EMBL/GenBank/DDBJ databases">
        <authorList>
            <person name="Tran Van P."/>
        </authorList>
    </citation>
    <scope>NUCLEOTIDE SEQUENCE</scope>
</reference>
<comment type="catalytic activity">
    <reaction evidence="6 9">
        <text>Hydrolyzes the peptide bond -P2-(S-farnesyl or geranylgeranyl)C-P1'-P2'-P3'-COOH where P1' and P2' are amino acids with aliphatic side chains and P3' is any C-terminal residue.</text>
        <dbReference type="EC" id="3.4.24.84"/>
    </reaction>
</comment>
<keyword evidence="9" id="KW-0812">Transmembrane</keyword>
<evidence type="ECO:0000256" key="4">
    <source>
        <dbReference type="ARBA" id="ARBA00022833"/>
    </source>
</evidence>
<comment type="cofactor">
    <cofactor evidence="8 9">
        <name>Zn(2+)</name>
        <dbReference type="ChEBI" id="CHEBI:29105"/>
    </cofactor>
    <text evidence="8 9">Binds 1 zinc ion per subunit.</text>
</comment>
<feature type="transmembrane region" description="Helical" evidence="9">
    <location>
        <begin position="127"/>
        <end position="150"/>
    </location>
</feature>
<dbReference type="CDD" id="cd07343">
    <property type="entry name" value="M48A_Zmpste24p_like"/>
    <property type="match status" value="1"/>
</dbReference>
<evidence type="ECO:0000256" key="2">
    <source>
        <dbReference type="ARBA" id="ARBA00022723"/>
    </source>
</evidence>
<evidence type="ECO:0000259" key="10">
    <source>
        <dbReference type="Pfam" id="PF01435"/>
    </source>
</evidence>
<dbReference type="Pfam" id="PF16491">
    <property type="entry name" value="Peptidase_M48_N"/>
    <property type="match status" value="1"/>
</dbReference>
<feature type="transmembrane region" description="Helical" evidence="9">
    <location>
        <begin position="86"/>
        <end position="107"/>
    </location>
</feature>
<dbReference type="EMBL" id="CAJPIZ010014181">
    <property type="protein sequence ID" value="CAG2114636.1"/>
    <property type="molecule type" value="Genomic_DNA"/>
</dbReference>
<organism evidence="12">
    <name type="scientific">Medioppia subpectinata</name>
    <dbReference type="NCBI Taxonomy" id="1979941"/>
    <lineage>
        <taxon>Eukaryota</taxon>
        <taxon>Metazoa</taxon>
        <taxon>Ecdysozoa</taxon>
        <taxon>Arthropoda</taxon>
        <taxon>Chelicerata</taxon>
        <taxon>Arachnida</taxon>
        <taxon>Acari</taxon>
        <taxon>Acariformes</taxon>
        <taxon>Sarcoptiformes</taxon>
        <taxon>Oribatida</taxon>
        <taxon>Brachypylina</taxon>
        <taxon>Oppioidea</taxon>
        <taxon>Oppiidae</taxon>
        <taxon>Medioppia</taxon>
    </lineage>
</organism>
<protein>
    <recommendedName>
        <fullName evidence="9">CAAX prenyl protease</fullName>
        <ecNumber evidence="9">3.4.24.84</ecNumber>
    </recommendedName>
</protein>
<evidence type="ECO:0000256" key="7">
    <source>
        <dbReference type="PIRSR" id="PIRSR627057-1"/>
    </source>
</evidence>
<feature type="binding site" evidence="8">
    <location>
        <position position="326"/>
    </location>
    <ligand>
        <name>Zn(2+)</name>
        <dbReference type="ChEBI" id="CHEBI:29105"/>
        <note>catalytic</note>
    </ligand>
</feature>
<evidence type="ECO:0000256" key="8">
    <source>
        <dbReference type="PIRSR" id="PIRSR627057-2"/>
    </source>
</evidence>